<dbReference type="GO" id="GO:0004791">
    <property type="term" value="F:thioredoxin-disulfide reductase (NADPH) activity"/>
    <property type="evidence" value="ECO:0007669"/>
    <property type="project" value="UniProtKB-UniRule"/>
</dbReference>
<gene>
    <name evidence="10" type="ORF">DSCO28_42570</name>
</gene>
<organism evidence="10 11">
    <name type="scientific">Desulfosarcina ovata subsp. sediminis</name>
    <dbReference type="NCBI Taxonomy" id="885957"/>
    <lineage>
        <taxon>Bacteria</taxon>
        <taxon>Pseudomonadati</taxon>
        <taxon>Thermodesulfobacteriota</taxon>
        <taxon>Desulfobacteria</taxon>
        <taxon>Desulfobacterales</taxon>
        <taxon>Desulfosarcinaceae</taxon>
        <taxon>Desulfosarcina</taxon>
    </lineage>
</organism>
<dbReference type="InterPro" id="IPR008255">
    <property type="entry name" value="Pyr_nucl-diS_OxRdtase_2_AS"/>
</dbReference>
<comment type="cofactor">
    <cofactor evidence="8">
        <name>FAD</name>
        <dbReference type="ChEBI" id="CHEBI:57692"/>
    </cofactor>
    <text evidence="8">Binds 1 FAD per subunit.</text>
</comment>
<dbReference type="InterPro" id="IPR005982">
    <property type="entry name" value="Thioredox_Rdtase"/>
</dbReference>
<evidence type="ECO:0000256" key="6">
    <source>
        <dbReference type="ARBA" id="ARBA00023284"/>
    </source>
</evidence>
<dbReference type="EMBL" id="AP021876">
    <property type="protein sequence ID" value="BBO83691.1"/>
    <property type="molecule type" value="Genomic_DNA"/>
</dbReference>
<evidence type="ECO:0000313" key="11">
    <source>
        <dbReference type="Proteomes" id="UP000425960"/>
    </source>
</evidence>
<keyword evidence="4 7" id="KW-0560">Oxidoreductase</keyword>
<keyword evidence="6 7" id="KW-0676">Redox-active center</keyword>
<evidence type="ECO:0000256" key="4">
    <source>
        <dbReference type="ARBA" id="ARBA00023002"/>
    </source>
</evidence>
<evidence type="ECO:0000256" key="2">
    <source>
        <dbReference type="ARBA" id="ARBA00022630"/>
    </source>
</evidence>
<reference evidence="10 11" key="1">
    <citation type="submission" date="2019-11" db="EMBL/GenBank/DDBJ databases">
        <title>Comparative genomics of hydrocarbon-degrading Desulfosarcina strains.</title>
        <authorList>
            <person name="Watanabe M."/>
            <person name="Kojima H."/>
            <person name="Fukui M."/>
        </authorList>
    </citation>
    <scope>NUCLEOTIDE SEQUENCE [LARGE SCALE GENOMIC DNA]</scope>
    <source>
        <strain evidence="10 11">28bB2T</strain>
    </source>
</reference>
<dbReference type="Gene3D" id="3.50.50.60">
    <property type="entry name" value="FAD/NAD(P)-binding domain"/>
    <property type="match status" value="2"/>
</dbReference>
<dbReference type="AlphaFoldDB" id="A0A5K7ZTZ4"/>
<dbReference type="RefSeq" id="WP_155323837.1">
    <property type="nucleotide sequence ID" value="NZ_AP021876.1"/>
</dbReference>
<dbReference type="PROSITE" id="PS00573">
    <property type="entry name" value="PYRIDINE_REDOX_2"/>
    <property type="match status" value="1"/>
</dbReference>
<dbReference type="KEGG" id="dov:DSCO28_42570"/>
<evidence type="ECO:0000256" key="3">
    <source>
        <dbReference type="ARBA" id="ARBA00022827"/>
    </source>
</evidence>
<evidence type="ECO:0000256" key="7">
    <source>
        <dbReference type="RuleBase" id="RU003880"/>
    </source>
</evidence>
<dbReference type="NCBIfam" id="TIGR01292">
    <property type="entry name" value="TRX_reduct"/>
    <property type="match status" value="1"/>
</dbReference>
<keyword evidence="8" id="KW-0521">NADP</keyword>
<evidence type="ECO:0000259" key="9">
    <source>
        <dbReference type="Pfam" id="PF07992"/>
    </source>
</evidence>
<name>A0A5K7ZTZ4_9BACT</name>
<dbReference type="PRINTS" id="PR00368">
    <property type="entry name" value="FADPNR"/>
</dbReference>
<comment type="similarity">
    <text evidence="1 7">Belongs to the class-II pyridine nucleotide-disulfide oxidoreductase family.</text>
</comment>
<dbReference type="PRINTS" id="PR00469">
    <property type="entry name" value="PNDRDTASEII"/>
</dbReference>
<proteinExistence type="inferred from homology"/>
<evidence type="ECO:0000256" key="1">
    <source>
        <dbReference type="ARBA" id="ARBA00009333"/>
    </source>
</evidence>
<evidence type="ECO:0000256" key="8">
    <source>
        <dbReference type="RuleBase" id="RU003881"/>
    </source>
</evidence>
<dbReference type="SUPFAM" id="SSF51905">
    <property type="entry name" value="FAD/NAD(P)-binding domain"/>
    <property type="match status" value="1"/>
</dbReference>
<keyword evidence="5" id="KW-1015">Disulfide bond</keyword>
<dbReference type="EC" id="1.8.1.9" evidence="7"/>
<comment type="subunit">
    <text evidence="7">Homodimer.</text>
</comment>
<dbReference type="InterPro" id="IPR036188">
    <property type="entry name" value="FAD/NAD-bd_sf"/>
</dbReference>
<keyword evidence="2 7" id="KW-0285">Flavoprotein</keyword>
<dbReference type="Pfam" id="PF07992">
    <property type="entry name" value="Pyr_redox_2"/>
    <property type="match status" value="1"/>
</dbReference>
<evidence type="ECO:0000313" key="10">
    <source>
        <dbReference type="EMBL" id="BBO83691.1"/>
    </source>
</evidence>
<keyword evidence="3 7" id="KW-0274">FAD</keyword>
<dbReference type="InterPro" id="IPR023753">
    <property type="entry name" value="FAD/NAD-binding_dom"/>
</dbReference>
<feature type="domain" description="FAD/NAD(P)-binding" evidence="9">
    <location>
        <begin position="8"/>
        <end position="282"/>
    </location>
</feature>
<dbReference type="Proteomes" id="UP000425960">
    <property type="component" value="Chromosome"/>
</dbReference>
<dbReference type="PANTHER" id="PTHR48105">
    <property type="entry name" value="THIOREDOXIN REDUCTASE 1-RELATED-RELATED"/>
    <property type="match status" value="1"/>
</dbReference>
<comment type="catalytic activity">
    <reaction evidence="7">
        <text>[thioredoxin]-dithiol + NADP(+) = [thioredoxin]-disulfide + NADPH + H(+)</text>
        <dbReference type="Rhea" id="RHEA:20345"/>
        <dbReference type="Rhea" id="RHEA-COMP:10698"/>
        <dbReference type="Rhea" id="RHEA-COMP:10700"/>
        <dbReference type="ChEBI" id="CHEBI:15378"/>
        <dbReference type="ChEBI" id="CHEBI:29950"/>
        <dbReference type="ChEBI" id="CHEBI:50058"/>
        <dbReference type="ChEBI" id="CHEBI:57783"/>
        <dbReference type="ChEBI" id="CHEBI:58349"/>
        <dbReference type="EC" id="1.8.1.9"/>
    </reaction>
</comment>
<protein>
    <recommendedName>
        <fullName evidence="7">Thioredoxin reductase</fullName>
        <ecNumber evidence="7">1.8.1.9</ecNumber>
    </recommendedName>
</protein>
<dbReference type="InterPro" id="IPR050097">
    <property type="entry name" value="Ferredoxin-NADP_redctase_2"/>
</dbReference>
<accession>A0A5K7ZTZ4</accession>
<evidence type="ECO:0000256" key="5">
    <source>
        <dbReference type="ARBA" id="ARBA00023157"/>
    </source>
</evidence>
<dbReference type="GO" id="GO:0005737">
    <property type="term" value="C:cytoplasm"/>
    <property type="evidence" value="ECO:0007669"/>
    <property type="project" value="InterPro"/>
</dbReference>
<dbReference type="GO" id="GO:0019430">
    <property type="term" value="P:removal of superoxide radicals"/>
    <property type="evidence" value="ECO:0007669"/>
    <property type="project" value="UniProtKB-UniRule"/>
</dbReference>
<sequence length="326" mass="34786">MAGSDELYDLVIIGGGPGGLSAAIYAMRAALKTALVEKGVTGGQVTMSDEVENYPGFVHISGAELSMKFTQHAQAYDLEMISQEVTALDPGLDHHTVRLANGDTLKAHAVILATGGSPRKLDVVGERELYGKGVSYCATCDGFFFRGKTVVVIGGGDSAAEEALYLAKLCKKVYIAHRRDELRASKILQQRIFNDCNIEMLWNTVVTEIKAGADGVEQVGLKDTVTADTRELDVDGVFVFIGFNPNNELVPAGTRMNADGMVVTDEKCETRTPGIYVIGDLREKFARQIVLSAADGCTAALAAAHYVEAKTSMLADTCELPPDAAS</sequence>